<comment type="caution">
    <text evidence="11">The sequence shown here is derived from an EMBL/GenBank/DDBJ whole genome shotgun (WGS) entry which is preliminary data.</text>
</comment>
<sequence length="103" mass="12182">LKIFFREHLHADDEIRLVKDGSGYFDIRDDEDKWVRIWVQKGDLITLPAGSYHRFTTDDKHFINAIRLFVGDPVWTPLNRPADEHVSRLEYLEKYPLSVIDAK</sequence>
<evidence type="ECO:0000256" key="5">
    <source>
        <dbReference type="ARBA" id="ARBA00022723"/>
    </source>
</evidence>
<keyword evidence="8" id="KW-0408">Iron</keyword>
<name>A0A3M7QYR4_BRAPC</name>
<protein>
    <recommendedName>
        <fullName evidence="10">acireductone dioxygenase (Fe(2+)-requiring)</fullName>
        <ecNumber evidence="10">1.13.11.54</ecNumber>
    </recommendedName>
</protein>
<comment type="cofactor">
    <cofactor evidence="2">
        <name>Fe(2+)</name>
        <dbReference type="ChEBI" id="CHEBI:29033"/>
    </cofactor>
</comment>
<dbReference type="SUPFAM" id="SSF51182">
    <property type="entry name" value="RmlC-like cupins"/>
    <property type="match status" value="1"/>
</dbReference>
<dbReference type="GO" id="GO:0046872">
    <property type="term" value="F:metal ion binding"/>
    <property type="evidence" value="ECO:0007669"/>
    <property type="project" value="UniProtKB-KW"/>
</dbReference>
<keyword evidence="4" id="KW-0028">Amino-acid biosynthesis</keyword>
<comment type="catalytic activity">
    <reaction evidence="1">
        <text>1,2-dihydroxy-5-(methylsulfanyl)pent-1-en-3-one + O2 = 4-methylsulfanyl-2-oxobutanoate + formate + 2 H(+)</text>
        <dbReference type="Rhea" id="RHEA:24504"/>
        <dbReference type="ChEBI" id="CHEBI:15378"/>
        <dbReference type="ChEBI" id="CHEBI:15379"/>
        <dbReference type="ChEBI" id="CHEBI:15740"/>
        <dbReference type="ChEBI" id="CHEBI:16723"/>
        <dbReference type="ChEBI" id="CHEBI:49252"/>
        <dbReference type="EC" id="1.13.11.54"/>
    </reaction>
</comment>
<dbReference type="GO" id="GO:0009086">
    <property type="term" value="P:methionine biosynthetic process"/>
    <property type="evidence" value="ECO:0007669"/>
    <property type="project" value="UniProtKB-KW"/>
</dbReference>
<evidence type="ECO:0000256" key="7">
    <source>
        <dbReference type="ARBA" id="ARBA00023002"/>
    </source>
</evidence>
<organism evidence="11 12">
    <name type="scientific">Brachionus plicatilis</name>
    <name type="common">Marine rotifer</name>
    <name type="synonym">Brachionus muelleri</name>
    <dbReference type="NCBI Taxonomy" id="10195"/>
    <lineage>
        <taxon>Eukaryota</taxon>
        <taxon>Metazoa</taxon>
        <taxon>Spiralia</taxon>
        <taxon>Gnathifera</taxon>
        <taxon>Rotifera</taxon>
        <taxon>Eurotatoria</taxon>
        <taxon>Monogononta</taxon>
        <taxon>Pseudotrocha</taxon>
        <taxon>Ploima</taxon>
        <taxon>Brachionidae</taxon>
        <taxon>Brachionus</taxon>
    </lineage>
</organism>
<keyword evidence="9" id="KW-0486">Methionine biosynthesis</keyword>
<evidence type="ECO:0000256" key="2">
    <source>
        <dbReference type="ARBA" id="ARBA00001954"/>
    </source>
</evidence>
<keyword evidence="7 11" id="KW-0560">Oxidoreductase</keyword>
<dbReference type="GO" id="GO:0010309">
    <property type="term" value="F:acireductone dioxygenase [iron(II)-requiring] activity"/>
    <property type="evidence" value="ECO:0007669"/>
    <property type="project" value="UniProtKB-EC"/>
</dbReference>
<keyword evidence="12" id="KW-1185">Reference proteome</keyword>
<dbReference type="OrthoDB" id="1867259at2759"/>
<keyword evidence="6 11" id="KW-0223">Dioxygenase</keyword>
<dbReference type="PANTHER" id="PTHR23418:SF0">
    <property type="entry name" value="ACIREDUCTONE DIOXYGENASE"/>
    <property type="match status" value="1"/>
</dbReference>
<evidence type="ECO:0000256" key="9">
    <source>
        <dbReference type="ARBA" id="ARBA00023167"/>
    </source>
</evidence>
<keyword evidence="5" id="KW-0479">Metal-binding</keyword>
<dbReference type="EMBL" id="REGN01004695">
    <property type="protein sequence ID" value="RNA16492.1"/>
    <property type="molecule type" value="Genomic_DNA"/>
</dbReference>
<dbReference type="AlphaFoldDB" id="A0A3M7QYR4"/>
<proteinExistence type="predicted"/>
<gene>
    <name evidence="11" type="ORF">BpHYR1_026918</name>
</gene>
<evidence type="ECO:0000256" key="4">
    <source>
        <dbReference type="ARBA" id="ARBA00022605"/>
    </source>
</evidence>
<evidence type="ECO:0000256" key="10">
    <source>
        <dbReference type="ARBA" id="ARBA00039005"/>
    </source>
</evidence>
<feature type="non-terminal residue" evidence="11">
    <location>
        <position position="1"/>
    </location>
</feature>
<reference evidence="11 12" key="1">
    <citation type="journal article" date="2018" name="Sci. Rep.">
        <title>Genomic signatures of local adaptation to the degree of environmental predictability in rotifers.</title>
        <authorList>
            <person name="Franch-Gras L."/>
            <person name="Hahn C."/>
            <person name="Garcia-Roger E.M."/>
            <person name="Carmona M.J."/>
            <person name="Serra M."/>
            <person name="Gomez A."/>
        </authorList>
    </citation>
    <scope>NUCLEOTIDE SEQUENCE [LARGE SCALE GENOMIC DNA]</scope>
    <source>
        <strain evidence="11">HYR1</strain>
    </source>
</reference>
<dbReference type="InterPro" id="IPR014710">
    <property type="entry name" value="RmlC-like_jellyroll"/>
</dbReference>
<dbReference type="STRING" id="10195.A0A3M7QYR4"/>
<dbReference type="Gene3D" id="2.60.120.10">
    <property type="entry name" value="Jelly Rolls"/>
    <property type="match status" value="1"/>
</dbReference>
<dbReference type="Pfam" id="PF03079">
    <property type="entry name" value="ARD"/>
    <property type="match status" value="1"/>
</dbReference>
<dbReference type="CDD" id="cd02232">
    <property type="entry name" value="cupin_ARD"/>
    <property type="match status" value="1"/>
</dbReference>
<keyword evidence="3" id="KW-0533">Nickel</keyword>
<evidence type="ECO:0000256" key="6">
    <source>
        <dbReference type="ARBA" id="ARBA00022964"/>
    </source>
</evidence>
<evidence type="ECO:0000313" key="12">
    <source>
        <dbReference type="Proteomes" id="UP000276133"/>
    </source>
</evidence>
<evidence type="ECO:0000256" key="1">
    <source>
        <dbReference type="ARBA" id="ARBA00000428"/>
    </source>
</evidence>
<dbReference type="PANTHER" id="PTHR23418">
    <property type="entry name" value="ACIREDUCTONE DIOXYGENASE"/>
    <property type="match status" value="1"/>
</dbReference>
<dbReference type="InterPro" id="IPR011051">
    <property type="entry name" value="RmlC_Cupin_sf"/>
</dbReference>
<evidence type="ECO:0000256" key="8">
    <source>
        <dbReference type="ARBA" id="ARBA00023004"/>
    </source>
</evidence>
<evidence type="ECO:0000313" key="11">
    <source>
        <dbReference type="EMBL" id="RNA16492.1"/>
    </source>
</evidence>
<accession>A0A3M7QYR4</accession>
<dbReference type="Proteomes" id="UP000276133">
    <property type="component" value="Unassembled WGS sequence"/>
</dbReference>
<dbReference type="InterPro" id="IPR004313">
    <property type="entry name" value="ARD"/>
</dbReference>
<dbReference type="EC" id="1.13.11.54" evidence="10"/>
<evidence type="ECO:0000256" key="3">
    <source>
        <dbReference type="ARBA" id="ARBA00022596"/>
    </source>
</evidence>